<feature type="domain" description="RNA-binding protein RO60 vWA" evidence="2">
    <location>
        <begin position="484"/>
        <end position="671"/>
    </location>
</feature>
<comment type="caution">
    <text evidence="3">The sequence shown here is derived from an EMBL/GenBank/DDBJ whole genome shotgun (WGS) entry which is preliminary data.</text>
</comment>
<accession>A0A8S1D319</accession>
<sequence>MPVVPQQSQTSNGDDGMENPKNPQSMKEAVEACVRQLGKLNLDLAAAEHDENPCPPSRSYYLNEQYGGAAKQPREVRLRRLLAYGDEVPIYLPGNREIRLMNQENSAVILECVKEADEQVVENDMRKPPSGRKKKGKEQWDSEWDEWDQRIKEEYPLLQILEQYLDPENEWQLRVCAIYALAVCVRTPCKKNLKNGFYRLAEKYVESEEDLFFFIKIATARFGENTDKKGKKKRVRRGYGRGLRRLVKRWYQRQEPEELLKRVLHVKSHYGWKHSDLIRMAHVTDEIDEEDKAAGQLTPLTLVITFLINGYNKAKALCQGKPEFDPILRVLEQHNQDTRESAPEVIERLELKVEQVRTDWWDSKAWLAMLANMSPSEVLHRMRSLWKMDSTGSSNLWQAAAGRLQAADGVQVNPCAAAIARTNFLMASDSHSKKTFFKVKSAKKKKPHARHLIESRKIDTVIVKALDELLAKSIEKIRPEINRRVVAALHLGGSGKERCAYTHSMSVEYAAALILLSLSHQFADFELLVFDRGDKMKLVKFPETISIDEVLKLFEDTKEVYQEKINPKMGAPMLWANTYFNEDRQVDAFVVITPSLKFWSGDIKGSSPLTTLNTYHRTQANTDMEQQKRAKFALCALTPMIINCAQPPRSLHAMDFTGFDVNTVFVLKKFISGAFDDMNVLPKEC</sequence>
<feature type="compositionally biased region" description="Polar residues" evidence="1">
    <location>
        <begin position="1"/>
        <end position="13"/>
    </location>
</feature>
<dbReference type="AlphaFoldDB" id="A0A8S1D319"/>
<dbReference type="PANTHER" id="PTHR14202">
    <property type="entry name" value="60 KDA RIBONUCLEOPROTEIN SSA/RO"/>
    <property type="match status" value="1"/>
</dbReference>
<reference evidence="3 4" key="1">
    <citation type="submission" date="2020-04" db="EMBL/GenBank/DDBJ databases">
        <authorList>
            <person name="Alioto T."/>
            <person name="Alioto T."/>
            <person name="Gomez Garrido J."/>
        </authorList>
    </citation>
    <scope>NUCLEOTIDE SEQUENCE [LARGE SCALE GENOMIC DNA]</scope>
</reference>
<dbReference type="GO" id="GO:1990904">
    <property type="term" value="C:ribonucleoprotein complex"/>
    <property type="evidence" value="ECO:0007669"/>
    <property type="project" value="TreeGrafter"/>
</dbReference>
<evidence type="ECO:0000313" key="4">
    <source>
        <dbReference type="Proteomes" id="UP000494165"/>
    </source>
</evidence>
<dbReference type="Gene3D" id="3.40.50.410">
    <property type="entry name" value="von Willebrand factor, type A domain"/>
    <property type="match status" value="1"/>
</dbReference>
<evidence type="ECO:0000313" key="3">
    <source>
        <dbReference type="EMBL" id="CAB3376047.1"/>
    </source>
</evidence>
<gene>
    <name evidence="3" type="ORF">CLODIP_2_CD15680</name>
</gene>
<protein>
    <recommendedName>
        <fullName evidence="2">RNA-binding protein RO60 vWA domain-containing protein</fullName>
    </recommendedName>
</protein>
<proteinExistence type="predicted"/>
<dbReference type="OrthoDB" id="6098064at2759"/>
<dbReference type="InterPro" id="IPR040322">
    <property type="entry name" value="TROVE2"/>
</dbReference>
<feature type="region of interest" description="Disordered" evidence="1">
    <location>
        <begin position="120"/>
        <end position="139"/>
    </location>
</feature>
<evidence type="ECO:0000256" key="1">
    <source>
        <dbReference type="SAM" id="MobiDB-lite"/>
    </source>
</evidence>
<dbReference type="InterPro" id="IPR056800">
    <property type="entry name" value="vWA_Ro60"/>
</dbReference>
<dbReference type="GO" id="GO:0003723">
    <property type="term" value="F:RNA binding"/>
    <property type="evidence" value="ECO:0007669"/>
    <property type="project" value="InterPro"/>
</dbReference>
<dbReference type="InterPro" id="IPR036465">
    <property type="entry name" value="vWFA_dom_sf"/>
</dbReference>
<feature type="region of interest" description="Disordered" evidence="1">
    <location>
        <begin position="1"/>
        <end position="28"/>
    </location>
</feature>
<dbReference type="SUPFAM" id="SSF140864">
    <property type="entry name" value="TROVE domain-like"/>
    <property type="match status" value="1"/>
</dbReference>
<name>A0A8S1D319_9INSE</name>
<dbReference type="EMBL" id="CADEPI010000123">
    <property type="protein sequence ID" value="CAB3376047.1"/>
    <property type="molecule type" value="Genomic_DNA"/>
</dbReference>
<organism evidence="3 4">
    <name type="scientific">Cloeon dipterum</name>
    <dbReference type="NCBI Taxonomy" id="197152"/>
    <lineage>
        <taxon>Eukaryota</taxon>
        <taxon>Metazoa</taxon>
        <taxon>Ecdysozoa</taxon>
        <taxon>Arthropoda</taxon>
        <taxon>Hexapoda</taxon>
        <taxon>Insecta</taxon>
        <taxon>Pterygota</taxon>
        <taxon>Palaeoptera</taxon>
        <taxon>Ephemeroptera</taxon>
        <taxon>Pisciforma</taxon>
        <taxon>Baetidae</taxon>
        <taxon>Cloeon</taxon>
    </lineage>
</organism>
<evidence type="ECO:0000259" key="2">
    <source>
        <dbReference type="Pfam" id="PF25045"/>
    </source>
</evidence>
<dbReference type="Pfam" id="PF25045">
    <property type="entry name" value="vWA_Ro60"/>
    <property type="match status" value="1"/>
</dbReference>
<dbReference type="InterPro" id="IPR037214">
    <property type="entry name" value="TROVE_dom_sf"/>
</dbReference>
<dbReference type="Proteomes" id="UP000494165">
    <property type="component" value="Unassembled WGS sequence"/>
</dbReference>
<keyword evidence="4" id="KW-1185">Reference proteome</keyword>
<dbReference type="PANTHER" id="PTHR14202:SF0">
    <property type="entry name" value="RNA-BINDING PROTEIN RO60"/>
    <property type="match status" value="1"/>
</dbReference>